<protein>
    <recommendedName>
        <fullName evidence="1">DUF4185 domain-containing protein</fullName>
    </recommendedName>
</protein>
<gene>
    <name evidence="2" type="ORF">DJ568_06840</name>
</gene>
<accession>A0A367GSB1</accession>
<dbReference type="PROSITE" id="PS51257">
    <property type="entry name" value="PROKAR_LIPOPROTEIN"/>
    <property type="match status" value="1"/>
</dbReference>
<dbReference type="SUPFAM" id="SSF75005">
    <property type="entry name" value="Arabinanase/levansucrase/invertase"/>
    <property type="match status" value="1"/>
</dbReference>
<name>A0A367GSB1_9SPHI</name>
<sequence length="384" mass="43460">MLKFTHKIFLFSLVMAGLAGCKKDELKADKNNVAKHTDASAVAYKDTVVTNFFRRETGHIASDAGFSIDLGNGKVIWLMGDSHIDDYRKSDGTIPWLFQVRNAALLQPKGNWDWRQTQTLIGTGKSPKSYLKNTEDTKLFIWPNSGYRAGNYLYIYSAYLREIGGGGFGFENVGHDLISKVRLSDMKPVGHWHLPPFNGINFGHTFIKDPNSDYVYTFGNRMTFIHNDIFLARFKATSEKPVWTFWNGSRFTSDVTKAKRVAEAMSSGCHVAKVRDKYVLVSTEFSVGCDQGKRIYLATADSPIGPFTKNKVIYTIDDVVDGHYPFFYAPILHPEYINDKNEVLLTYAVNGYPGCIPSHVNYRSNPDHYRLRGVRIPYSVILNN</sequence>
<dbReference type="Pfam" id="PF13810">
    <property type="entry name" value="DUF4185"/>
    <property type="match status" value="1"/>
</dbReference>
<reference evidence="2 3" key="1">
    <citation type="submission" date="2018-05" db="EMBL/GenBank/DDBJ databases">
        <title>Mucilaginibacter hurinus sp. nov., isolated from briquette warehouse soil.</title>
        <authorList>
            <person name="Choi L."/>
        </authorList>
    </citation>
    <scope>NUCLEOTIDE SEQUENCE [LARGE SCALE GENOMIC DNA]</scope>
    <source>
        <strain evidence="2 3">ZR32</strain>
    </source>
</reference>
<proteinExistence type="predicted"/>
<dbReference type="EMBL" id="QGDC01000003">
    <property type="protein sequence ID" value="RCH55603.1"/>
    <property type="molecule type" value="Genomic_DNA"/>
</dbReference>
<comment type="caution">
    <text evidence="2">The sequence shown here is derived from an EMBL/GenBank/DDBJ whole genome shotgun (WGS) entry which is preliminary data.</text>
</comment>
<dbReference type="Gene3D" id="2.115.10.20">
    <property type="entry name" value="Glycosyl hydrolase domain, family 43"/>
    <property type="match status" value="1"/>
</dbReference>
<dbReference type="RefSeq" id="WP_114004518.1">
    <property type="nucleotide sequence ID" value="NZ_QGDC01000003.1"/>
</dbReference>
<keyword evidence="3" id="KW-1185">Reference proteome</keyword>
<dbReference type="Proteomes" id="UP000253209">
    <property type="component" value="Unassembled WGS sequence"/>
</dbReference>
<evidence type="ECO:0000313" key="2">
    <source>
        <dbReference type="EMBL" id="RCH55603.1"/>
    </source>
</evidence>
<dbReference type="OrthoDB" id="707849at2"/>
<organism evidence="2 3">
    <name type="scientific">Mucilaginibacter hurinus</name>
    <dbReference type="NCBI Taxonomy" id="2201324"/>
    <lineage>
        <taxon>Bacteria</taxon>
        <taxon>Pseudomonadati</taxon>
        <taxon>Bacteroidota</taxon>
        <taxon>Sphingobacteriia</taxon>
        <taxon>Sphingobacteriales</taxon>
        <taxon>Sphingobacteriaceae</taxon>
        <taxon>Mucilaginibacter</taxon>
    </lineage>
</organism>
<dbReference type="InterPro" id="IPR025442">
    <property type="entry name" value="DUF4185"/>
</dbReference>
<evidence type="ECO:0000313" key="3">
    <source>
        <dbReference type="Proteomes" id="UP000253209"/>
    </source>
</evidence>
<dbReference type="AlphaFoldDB" id="A0A367GSB1"/>
<dbReference type="InterPro" id="IPR023296">
    <property type="entry name" value="Glyco_hydro_beta-prop_sf"/>
</dbReference>
<evidence type="ECO:0000259" key="1">
    <source>
        <dbReference type="Pfam" id="PF13810"/>
    </source>
</evidence>
<feature type="domain" description="DUF4185" evidence="1">
    <location>
        <begin position="61"/>
        <end position="346"/>
    </location>
</feature>